<evidence type="ECO:0000313" key="11">
    <source>
        <dbReference type="EMBL" id="MBO8468470.1"/>
    </source>
</evidence>
<dbReference type="Pfam" id="PF00158">
    <property type="entry name" value="Sigma54_activat"/>
    <property type="match status" value="1"/>
</dbReference>
<dbReference type="AlphaFoldDB" id="A0A9D9NCV9"/>
<feature type="domain" description="Response regulatory" evidence="10">
    <location>
        <begin position="4"/>
        <end position="118"/>
    </location>
</feature>
<dbReference type="InterPro" id="IPR025943">
    <property type="entry name" value="Sigma_54_int_dom_ATP-bd_2"/>
</dbReference>
<dbReference type="InterPro" id="IPR002078">
    <property type="entry name" value="Sigma_54_int"/>
</dbReference>
<keyword evidence="6" id="KW-0238">DNA-binding</keyword>
<feature type="domain" description="Sigma-54 factor interaction" evidence="9">
    <location>
        <begin position="146"/>
        <end position="375"/>
    </location>
</feature>
<dbReference type="PROSITE" id="PS50110">
    <property type="entry name" value="RESPONSE_REGULATORY"/>
    <property type="match status" value="1"/>
</dbReference>
<evidence type="ECO:0000259" key="10">
    <source>
        <dbReference type="PROSITE" id="PS50110"/>
    </source>
</evidence>
<evidence type="ECO:0000256" key="4">
    <source>
        <dbReference type="ARBA" id="ARBA00023012"/>
    </source>
</evidence>
<reference evidence="11" key="2">
    <citation type="journal article" date="2021" name="PeerJ">
        <title>Extensive microbial diversity within the chicken gut microbiome revealed by metagenomics and culture.</title>
        <authorList>
            <person name="Gilroy R."/>
            <person name="Ravi A."/>
            <person name="Getino M."/>
            <person name="Pursley I."/>
            <person name="Horton D.L."/>
            <person name="Alikhan N.F."/>
            <person name="Baker D."/>
            <person name="Gharbi K."/>
            <person name="Hall N."/>
            <person name="Watson M."/>
            <person name="Adriaenssens E.M."/>
            <person name="Foster-Nyarko E."/>
            <person name="Jarju S."/>
            <person name="Secka A."/>
            <person name="Antonio M."/>
            <person name="Oren A."/>
            <person name="Chaudhuri R.R."/>
            <person name="La Ragione R."/>
            <person name="Hildebrand F."/>
            <person name="Pallen M.J."/>
        </authorList>
    </citation>
    <scope>NUCLEOTIDE SEQUENCE</scope>
    <source>
        <strain evidence="11">14700</strain>
    </source>
</reference>
<name>A0A9D9NCV9_9SPIO</name>
<organism evidence="11 12">
    <name type="scientific">Candidatus Ornithospirochaeta stercoravium</name>
    <dbReference type="NCBI Taxonomy" id="2840897"/>
    <lineage>
        <taxon>Bacteria</taxon>
        <taxon>Pseudomonadati</taxon>
        <taxon>Spirochaetota</taxon>
        <taxon>Spirochaetia</taxon>
        <taxon>Spirochaetales</taxon>
        <taxon>Spirochaetaceae</taxon>
        <taxon>Spirochaetaceae incertae sedis</taxon>
        <taxon>Candidatus Ornithospirochaeta</taxon>
    </lineage>
</organism>
<dbReference type="Pfam" id="PF00072">
    <property type="entry name" value="Response_reg"/>
    <property type="match status" value="1"/>
</dbReference>
<dbReference type="GO" id="GO:0005524">
    <property type="term" value="F:ATP binding"/>
    <property type="evidence" value="ECO:0007669"/>
    <property type="project" value="UniProtKB-KW"/>
</dbReference>
<dbReference type="PRINTS" id="PR01590">
    <property type="entry name" value="HTHFIS"/>
</dbReference>
<keyword evidence="5" id="KW-0805">Transcription regulation</keyword>
<dbReference type="InterPro" id="IPR025662">
    <property type="entry name" value="Sigma_54_int_dom_ATP-bd_1"/>
</dbReference>
<dbReference type="GO" id="GO:0043565">
    <property type="term" value="F:sequence-specific DNA binding"/>
    <property type="evidence" value="ECO:0007669"/>
    <property type="project" value="InterPro"/>
</dbReference>
<evidence type="ECO:0000256" key="1">
    <source>
        <dbReference type="ARBA" id="ARBA00022553"/>
    </source>
</evidence>
<gene>
    <name evidence="11" type="ORF">IAA72_01625</name>
</gene>
<dbReference type="InterPro" id="IPR003593">
    <property type="entry name" value="AAA+_ATPase"/>
</dbReference>
<evidence type="ECO:0000256" key="3">
    <source>
        <dbReference type="ARBA" id="ARBA00022840"/>
    </source>
</evidence>
<dbReference type="Gene3D" id="3.40.50.2300">
    <property type="match status" value="1"/>
</dbReference>
<dbReference type="PANTHER" id="PTHR32071">
    <property type="entry name" value="TRANSCRIPTIONAL REGULATORY PROTEIN"/>
    <property type="match status" value="1"/>
</dbReference>
<keyword evidence="4" id="KW-0902">Two-component regulatory system</keyword>
<dbReference type="SUPFAM" id="SSF52540">
    <property type="entry name" value="P-loop containing nucleoside triphosphate hydrolases"/>
    <property type="match status" value="1"/>
</dbReference>
<dbReference type="InterPro" id="IPR002197">
    <property type="entry name" value="HTH_Fis"/>
</dbReference>
<protein>
    <submittedName>
        <fullName evidence="11">Sigma-54-dependent Fis family transcriptional regulator</fullName>
    </submittedName>
</protein>
<dbReference type="GO" id="GO:0000160">
    <property type="term" value="P:phosphorelay signal transduction system"/>
    <property type="evidence" value="ECO:0007669"/>
    <property type="project" value="UniProtKB-KW"/>
</dbReference>
<comment type="caution">
    <text evidence="11">The sequence shown here is derived from an EMBL/GenBank/DDBJ whole genome shotgun (WGS) entry which is preliminary data.</text>
</comment>
<dbReference type="Pfam" id="PF02954">
    <property type="entry name" value="HTH_8"/>
    <property type="match status" value="1"/>
</dbReference>
<reference evidence="11" key="1">
    <citation type="submission" date="2020-10" db="EMBL/GenBank/DDBJ databases">
        <authorList>
            <person name="Gilroy R."/>
        </authorList>
    </citation>
    <scope>NUCLEOTIDE SEQUENCE</scope>
    <source>
        <strain evidence="11">14700</strain>
    </source>
</reference>
<evidence type="ECO:0000256" key="8">
    <source>
        <dbReference type="PROSITE-ProRule" id="PRU00169"/>
    </source>
</evidence>
<dbReference type="PROSITE" id="PS00675">
    <property type="entry name" value="SIGMA54_INTERACT_1"/>
    <property type="match status" value="1"/>
</dbReference>
<evidence type="ECO:0000256" key="6">
    <source>
        <dbReference type="ARBA" id="ARBA00023125"/>
    </source>
</evidence>
<keyword evidence="7" id="KW-0804">Transcription</keyword>
<dbReference type="SMART" id="SM00448">
    <property type="entry name" value="REC"/>
    <property type="match status" value="1"/>
</dbReference>
<accession>A0A9D9NCV9</accession>
<dbReference type="CDD" id="cd00009">
    <property type="entry name" value="AAA"/>
    <property type="match status" value="1"/>
</dbReference>
<dbReference type="Gene3D" id="1.10.8.60">
    <property type="match status" value="1"/>
</dbReference>
<evidence type="ECO:0000256" key="2">
    <source>
        <dbReference type="ARBA" id="ARBA00022741"/>
    </source>
</evidence>
<sequence>MMPTLLIADDEKNILSGLRMAFEDEGYNVITASDGNEAWDNVQKNIIDLVITDLRMPGMDGYELLKRISSSYPALPVIVLTGHGTIETAVETMRDGAIDFFTKPVDIDKLLLVVKKSIAASDLAEQNRKLSEEIEKLRKQQGYSRIIGKSGKISEMMQTITQVADTKASVLITGESGTGKELVADALVALSSRRDKPFVKVHCAALSASLLEDELFGHEKGAFTGAVGLKKGRFELADGGTLFLDEIGEIDSQTQVKLLRVLQERQFERVGGEKTMTVDVRVICATNRNLAEEVEKGTFREDLYYRLNVVHIEVPPLRERKEDIELLAASFLDTFNSEDKRKIEGFTPAARKAMFSYSWPGNVRELRNAVEAAVVLCRSKVIDVDDLPQQVRSSDSEKSVTFTLPVTMDEAEKALILETISYAHGNKTKAAELLGIGRKTITRKMAELRIGESGD</sequence>
<evidence type="ECO:0000256" key="5">
    <source>
        <dbReference type="ARBA" id="ARBA00023015"/>
    </source>
</evidence>
<evidence type="ECO:0000313" key="12">
    <source>
        <dbReference type="Proteomes" id="UP000810292"/>
    </source>
</evidence>
<dbReference type="FunFam" id="3.40.50.2300:FF:000018">
    <property type="entry name" value="DNA-binding transcriptional regulator NtrC"/>
    <property type="match status" value="1"/>
</dbReference>
<keyword evidence="2" id="KW-0547">Nucleotide-binding</keyword>
<dbReference type="InterPro" id="IPR058031">
    <property type="entry name" value="AAA_lid_NorR"/>
</dbReference>
<dbReference type="SUPFAM" id="SSF52172">
    <property type="entry name" value="CheY-like"/>
    <property type="match status" value="1"/>
</dbReference>
<proteinExistence type="predicted"/>
<dbReference type="EMBL" id="JADIMF010000023">
    <property type="protein sequence ID" value="MBO8468470.1"/>
    <property type="molecule type" value="Genomic_DNA"/>
</dbReference>
<dbReference type="Gene3D" id="3.40.50.300">
    <property type="entry name" value="P-loop containing nucleotide triphosphate hydrolases"/>
    <property type="match status" value="1"/>
</dbReference>
<dbReference type="PROSITE" id="PS00688">
    <property type="entry name" value="SIGMA54_INTERACT_3"/>
    <property type="match status" value="1"/>
</dbReference>
<dbReference type="PROSITE" id="PS50045">
    <property type="entry name" value="SIGMA54_INTERACT_4"/>
    <property type="match status" value="1"/>
</dbReference>
<dbReference type="InterPro" id="IPR011006">
    <property type="entry name" value="CheY-like_superfamily"/>
</dbReference>
<dbReference type="FunFam" id="3.40.50.300:FF:000006">
    <property type="entry name" value="DNA-binding transcriptional regulator NtrC"/>
    <property type="match status" value="1"/>
</dbReference>
<dbReference type="InterPro" id="IPR009057">
    <property type="entry name" value="Homeodomain-like_sf"/>
</dbReference>
<dbReference type="SMART" id="SM00382">
    <property type="entry name" value="AAA"/>
    <property type="match status" value="1"/>
</dbReference>
<dbReference type="InterPro" id="IPR027417">
    <property type="entry name" value="P-loop_NTPase"/>
</dbReference>
<keyword evidence="3" id="KW-0067">ATP-binding</keyword>
<dbReference type="Proteomes" id="UP000810292">
    <property type="component" value="Unassembled WGS sequence"/>
</dbReference>
<dbReference type="GO" id="GO:0006355">
    <property type="term" value="P:regulation of DNA-templated transcription"/>
    <property type="evidence" value="ECO:0007669"/>
    <property type="project" value="InterPro"/>
</dbReference>
<dbReference type="Gene3D" id="1.10.10.60">
    <property type="entry name" value="Homeodomain-like"/>
    <property type="match status" value="1"/>
</dbReference>
<evidence type="ECO:0000256" key="7">
    <source>
        <dbReference type="ARBA" id="ARBA00023163"/>
    </source>
</evidence>
<dbReference type="InterPro" id="IPR001789">
    <property type="entry name" value="Sig_transdc_resp-reg_receiver"/>
</dbReference>
<evidence type="ECO:0000259" key="9">
    <source>
        <dbReference type="PROSITE" id="PS50045"/>
    </source>
</evidence>
<dbReference type="Pfam" id="PF25601">
    <property type="entry name" value="AAA_lid_14"/>
    <property type="match status" value="1"/>
</dbReference>
<dbReference type="SUPFAM" id="SSF46689">
    <property type="entry name" value="Homeodomain-like"/>
    <property type="match status" value="1"/>
</dbReference>
<feature type="modified residue" description="4-aspartylphosphate" evidence="8">
    <location>
        <position position="53"/>
    </location>
</feature>
<dbReference type="InterPro" id="IPR025944">
    <property type="entry name" value="Sigma_54_int_dom_CS"/>
</dbReference>
<dbReference type="PROSITE" id="PS00676">
    <property type="entry name" value="SIGMA54_INTERACT_2"/>
    <property type="match status" value="1"/>
</dbReference>
<keyword evidence="1 8" id="KW-0597">Phosphoprotein</keyword>